<evidence type="ECO:0000256" key="3">
    <source>
        <dbReference type="SAM" id="MobiDB-lite"/>
    </source>
</evidence>
<dbReference type="RefSeq" id="WP_154767480.1">
    <property type="nucleotide sequence ID" value="NZ_WLYK01000001.1"/>
</dbReference>
<proteinExistence type="predicted"/>
<keyword evidence="5" id="KW-1185">Reference proteome</keyword>
<accession>A0A7K1FHU8</accession>
<name>A0A7K1FHU8_9ACTN</name>
<dbReference type="AlphaFoldDB" id="A0A7K1FHU8"/>
<evidence type="ECO:0000256" key="2">
    <source>
        <dbReference type="ARBA" id="ARBA00023163"/>
    </source>
</evidence>
<dbReference type="Proteomes" id="UP000460221">
    <property type="component" value="Unassembled WGS sequence"/>
</dbReference>
<evidence type="ECO:0000256" key="1">
    <source>
        <dbReference type="ARBA" id="ARBA00023015"/>
    </source>
</evidence>
<dbReference type="EMBL" id="WLYK01000001">
    <property type="protein sequence ID" value="MTD13678.1"/>
    <property type="molecule type" value="Genomic_DNA"/>
</dbReference>
<keyword evidence="1" id="KW-0805">Transcription regulation</keyword>
<evidence type="ECO:0008006" key="6">
    <source>
        <dbReference type="Google" id="ProtNLM"/>
    </source>
</evidence>
<evidence type="ECO:0000313" key="5">
    <source>
        <dbReference type="Proteomes" id="UP000460221"/>
    </source>
</evidence>
<organism evidence="4 5">
    <name type="scientific">Nakamurella alba</name>
    <dbReference type="NCBI Taxonomy" id="2665158"/>
    <lineage>
        <taxon>Bacteria</taxon>
        <taxon>Bacillati</taxon>
        <taxon>Actinomycetota</taxon>
        <taxon>Actinomycetes</taxon>
        <taxon>Nakamurellales</taxon>
        <taxon>Nakamurellaceae</taxon>
        <taxon>Nakamurella</taxon>
    </lineage>
</organism>
<comment type="caution">
    <text evidence="4">The sequence shown here is derived from an EMBL/GenBank/DDBJ whole genome shotgun (WGS) entry which is preliminary data.</text>
</comment>
<sequence length="168" mass="17185">MTGVFEDHLGVDAVVAYVDGELGLTAFQRAAAHIGRCPDCAAQVAEQTVAQQTLRSADLPRMSGSLFDQLRSIPVAVPAVPTVSVPGLVRDSRGHVRHDREPVGAGQGGRSRRFRFGAGALVAGLAVGALVAGSADSAPDATSPDTVTTIPGAPVDGTLPGFQPVSHR</sequence>
<gene>
    <name evidence="4" type="ORF">GIS00_06945</name>
</gene>
<dbReference type="Gene3D" id="1.10.10.1320">
    <property type="entry name" value="Anti-sigma factor, zinc-finger domain"/>
    <property type="match status" value="1"/>
</dbReference>
<protein>
    <recommendedName>
        <fullName evidence="6">Anti-sigma factor</fullName>
    </recommendedName>
</protein>
<feature type="region of interest" description="Disordered" evidence="3">
    <location>
        <begin position="135"/>
        <end position="168"/>
    </location>
</feature>
<dbReference type="InterPro" id="IPR041916">
    <property type="entry name" value="Anti_sigma_zinc_sf"/>
</dbReference>
<keyword evidence="2" id="KW-0804">Transcription</keyword>
<evidence type="ECO:0000313" key="4">
    <source>
        <dbReference type="EMBL" id="MTD13678.1"/>
    </source>
</evidence>
<reference evidence="4 5" key="1">
    <citation type="submission" date="2019-11" db="EMBL/GenBank/DDBJ databases">
        <authorList>
            <person name="Jiang L.-Q."/>
        </authorList>
    </citation>
    <scope>NUCLEOTIDE SEQUENCE [LARGE SCALE GENOMIC DNA]</scope>
    <source>
        <strain evidence="4 5">YIM 132087</strain>
    </source>
</reference>